<evidence type="ECO:0000313" key="4">
    <source>
        <dbReference type="EMBL" id="ALG10026.1"/>
    </source>
</evidence>
<dbReference type="Pfam" id="PF16371">
    <property type="entry name" value="MetallophosN"/>
    <property type="match status" value="1"/>
</dbReference>
<protein>
    <recommendedName>
        <fullName evidence="6">Calcineurin-like phosphoesterase N-terminal domain-containing protein</fullName>
    </recommendedName>
</protein>
<dbReference type="STRING" id="860235.AOZ06_26815"/>
<feature type="domain" description="Pyrrolo-quinoline quinone repeat" evidence="2">
    <location>
        <begin position="719"/>
        <end position="818"/>
    </location>
</feature>
<proteinExistence type="predicted"/>
<dbReference type="InterPro" id="IPR032285">
    <property type="entry name" value="Metallophos_N"/>
</dbReference>
<accession>A0A0N9I2D8</accession>
<dbReference type="KEGG" id="kphy:AOZ06_26815"/>
<dbReference type="Proteomes" id="UP000063699">
    <property type="component" value="Chromosome"/>
</dbReference>
<dbReference type="Gene3D" id="2.40.128.630">
    <property type="match status" value="1"/>
</dbReference>
<dbReference type="Gene3D" id="3.60.21.10">
    <property type="match status" value="1"/>
</dbReference>
<dbReference type="PANTHER" id="PTHR34512:SF30">
    <property type="entry name" value="OUTER MEMBRANE PROTEIN ASSEMBLY FACTOR BAMB"/>
    <property type="match status" value="1"/>
</dbReference>
<evidence type="ECO:0000256" key="1">
    <source>
        <dbReference type="SAM" id="MobiDB-lite"/>
    </source>
</evidence>
<dbReference type="SUPFAM" id="SSF50998">
    <property type="entry name" value="Quinoprotein alcohol dehydrogenase-like"/>
    <property type="match status" value="1"/>
</dbReference>
<evidence type="ECO:0000259" key="2">
    <source>
        <dbReference type="Pfam" id="PF13360"/>
    </source>
</evidence>
<evidence type="ECO:0000313" key="5">
    <source>
        <dbReference type="Proteomes" id="UP000063699"/>
    </source>
</evidence>
<keyword evidence="5" id="KW-1185">Reference proteome</keyword>
<dbReference type="SUPFAM" id="SSF56300">
    <property type="entry name" value="Metallo-dependent phosphatases"/>
    <property type="match status" value="1"/>
</dbReference>
<dbReference type="InterPro" id="IPR011047">
    <property type="entry name" value="Quinoprotein_ADH-like_sf"/>
</dbReference>
<dbReference type="InterPro" id="IPR029052">
    <property type="entry name" value="Metallo-depent_PP-like"/>
</dbReference>
<dbReference type="Gene3D" id="2.40.10.480">
    <property type="match status" value="1"/>
</dbReference>
<gene>
    <name evidence="4" type="ORF">AOZ06_26815</name>
</gene>
<dbReference type="PANTHER" id="PTHR34512">
    <property type="entry name" value="CELL SURFACE PROTEIN"/>
    <property type="match status" value="1"/>
</dbReference>
<feature type="region of interest" description="Disordered" evidence="1">
    <location>
        <begin position="506"/>
        <end position="526"/>
    </location>
</feature>
<evidence type="ECO:0000259" key="3">
    <source>
        <dbReference type="Pfam" id="PF16371"/>
    </source>
</evidence>
<dbReference type="InterPro" id="IPR015943">
    <property type="entry name" value="WD40/YVTN_repeat-like_dom_sf"/>
</dbReference>
<dbReference type="EMBL" id="CP012752">
    <property type="protein sequence ID" value="ALG10026.1"/>
    <property type="molecule type" value="Genomic_DNA"/>
</dbReference>
<dbReference type="SUPFAM" id="SSF117074">
    <property type="entry name" value="Hypothetical protein PA1324"/>
    <property type="match status" value="1"/>
</dbReference>
<feature type="domain" description="Calcineurin-like phosphoesterase N-terminal" evidence="3">
    <location>
        <begin position="45"/>
        <end position="109"/>
    </location>
</feature>
<name>A0A0N9I2D8_9PSEU</name>
<feature type="domain" description="Pyrrolo-quinoline quinone repeat" evidence="2">
    <location>
        <begin position="531"/>
        <end position="653"/>
    </location>
</feature>
<organism evidence="4 5">
    <name type="scientific">Kibdelosporangium phytohabitans</name>
    <dbReference type="NCBI Taxonomy" id="860235"/>
    <lineage>
        <taxon>Bacteria</taxon>
        <taxon>Bacillati</taxon>
        <taxon>Actinomycetota</taxon>
        <taxon>Actinomycetes</taxon>
        <taxon>Pseudonocardiales</taxon>
        <taxon>Pseudonocardiaceae</taxon>
        <taxon>Kibdelosporangium</taxon>
    </lineage>
</organism>
<dbReference type="Gene3D" id="2.130.10.10">
    <property type="entry name" value="YVTN repeat-like/Quinoprotein amine dehydrogenase"/>
    <property type="match status" value="1"/>
</dbReference>
<sequence>MVIAGVIVTGFVLGVSPPPDVRAASTVVVEGTVFADTDRDGVQGEGEQGLAGVSVTDGAVWATTDHSGRYSAEVDVTRRETDLIHVVSPDGYTPPLREDFVPRYFRPVASTVDFPLLPDAKAADPAEKWQMVSDTETDNRSDQSAERTRDQWSDQVRAMAEDPAASLTIATGDLTVTDYTSAPRRQGSYDILRAGLVAGKLGHAFYPVMGNHDASEGAYVSSVELFRRNLGPEWYSFNRNGRHHVVLENNYDTSSLVPQLAWLREDLRRNAVGKQVFVFAHRSLFTQWGPGPAIQPIADELAKYDVRMFAAGHNQQAEFRRGAFPRSVEVNNIGATYGIDGVRPGYKVLDFTDLANRYVTGQHHQFGVRDDMAVVSPAQSSVYEQFARIPLDVYAEDDGRIPVKASVQVRNAWGWTVWRSELAFGAPAEPAGQVNCYTPPGGRPEPCPKPRDNWTMARSVISGLLPGSYRVDVVAHDSAGKSWPAKRNTFRVVPFFALHKAKAGADWTRQGGDEQGRSASPADPGAVLDQRWSASTGQNFTLNGAAVADGKAIVTSQAFASPYNQVIAYDLATGRTVWRTYVDGDAESFPTVHGGRVYLSTSVGRVYALAVTDGHVVWETIEDEHKTGATVRRYGRAGGPVSVFDTSAGRVAVYQQWNQIVCRDAGTGARRGGFRADEVGWGEFHSTAVRVPGSDSAYINSGAGNALVRLNLTTCARESSVSLSKDIYAHPSPVIADNTVVSMSQQGVLVHDMTGKQLWSAPVPTANCEPGPPPVTTPAVYGGIVYVAGIDGKVRAFDPAKPGTPAWETAVGYPPGASPVDDPSRAKYCATRPAGAPAMHPLATATTVYVGTWDGRLIALDRRTGTIRAEYKLGGGLTSALSVSGDWVIALTTDGTVHALAARRPRFPLS</sequence>
<dbReference type="InterPro" id="IPR018391">
    <property type="entry name" value="PQQ_b-propeller_rpt"/>
</dbReference>
<feature type="compositionally biased region" description="Basic and acidic residues" evidence="1">
    <location>
        <begin position="137"/>
        <end position="152"/>
    </location>
</feature>
<dbReference type="Gene3D" id="2.60.40.10">
    <property type="entry name" value="Immunoglobulins"/>
    <property type="match status" value="1"/>
</dbReference>
<dbReference type="InterPro" id="IPR002372">
    <property type="entry name" value="PQQ_rpt_dom"/>
</dbReference>
<reference evidence="4 5" key="1">
    <citation type="submission" date="2015-07" db="EMBL/GenBank/DDBJ databases">
        <title>Genome sequencing of Kibdelosporangium phytohabitans.</title>
        <authorList>
            <person name="Qin S."/>
            <person name="Xing K."/>
        </authorList>
    </citation>
    <scope>NUCLEOTIDE SEQUENCE [LARGE SCALE GENOMIC DNA]</scope>
    <source>
        <strain evidence="4 5">KLBMP1111</strain>
    </source>
</reference>
<dbReference type="Pfam" id="PF13360">
    <property type="entry name" value="PQQ_2"/>
    <property type="match status" value="3"/>
</dbReference>
<evidence type="ECO:0008006" key="6">
    <source>
        <dbReference type="Google" id="ProtNLM"/>
    </source>
</evidence>
<feature type="region of interest" description="Disordered" evidence="1">
    <location>
        <begin position="125"/>
        <end position="155"/>
    </location>
</feature>
<dbReference type="GO" id="GO:0005975">
    <property type="term" value="P:carbohydrate metabolic process"/>
    <property type="evidence" value="ECO:0007669"/>
    <property type="project" value="UniProtKB-ARBA"/>
</dbReference>
<dbReference type="InterPro" id="IPR013783">
    <property type="entry name" value="Ig-like_fold"/>
</dbReference>
<dbReference type="AlphaFoldDB" id="A0A0N9I2D8"/>
<feature type="domain" description="Pyrrolo-quinoline quinone repeat" evidence="2">
    <location>
        <begin position="841"/>
        <end position="902"/>
    </location>
</feature>
<dbReference type="SMART" id="SM00564">
    <property type="entry name" value="PQQ"/>
    <property type="match status" value="5"/>
</dbReference>